<keyword evidence="3" id="KW-1185">Reference proteome</keyword>
<dbReference type="Proteomes" id="UP000688137">
    <property type="component" value="Unassembled WGS sequence"/>
</dbReference>
<protein>
    <recommendedName>
        <fullName evidence="4">Transmembrane protein</fullName>
    </recommendedName>
</protein>
<evidence type="ECO:0000313" key="3">
    <source>
        <dbReference type="Proteomes" id="UP000688137"/>
    </source>
</evidence>
<evidence type="ECO:0000313" key="2">
    <source>
        <dbReference type="EMBL" id="CAD8069430.1"/>
    </source>
</evidence>
<dbReference type="OMA" id="FTYYFHS"/>
<accession>A0A8S1LN66</accession>
<keyword evidence="1" id="KW-0472">Membrane</keyword>
<organism evidence="2 3">
    <name type="scientific">Paramecium primaurelia</name>
    <dbReference type="NCBI Taxonomy" id="5886"/>
    <lineage>
        <taxon>Eukaryota</taxon>
        <taxon>Sar</taxon>
        <taxon>Alveolata</taxon>
        <taxon>Ciliophora</taxon>
        <taxon>Intramacronucleata</taxon>
        <taxon>Oligohymenophorea</taxon>
        <taxon>Peniculida</taxon>
        <taxon>Parameciidae</taxon>
        <taxon>Paramecium</taxon>
    </lineage>
</organism>
<reference evidence="2" key="1">
    <citation type="submission" date="2021-01" db="EMBL/GenBank/DDBJ databases">
        <authorList>
            <consortium name="Genoscope - CEA"/>
            <person name="William W."/>
        </authorList>
    </citation>
    <scope>NUCLEOTIDE SEQUENCE</scope>
</reference>
<feature type="transmembrane region" description="Helical" evidence="1">
    <location>
        <begin position="20"/>
        <end position="38"/>
    </location>
</feature>
<dbReference type="EMBL" id="CAJJDM010000044">
    <property type="protein sequence ID" value="CAD8069430.1"/>
    <property type="molecule type" value="Genomic_DNA"/>
</dbReference>
<gene>
    <name evidence="2" type="ORF">PPRIM_AZ9-3.1.T0440022</name>
</gene>
<proteinExistence type="predicted"/>
<keyword evidence="1" id="KW-0812">Transmembrane</keyword>
<comment type="caution">
    <text evidence="2">The sequence shown here is derived from an EMBL/GenBank/DDBJ whole genome shotgun (WGS) entry which is preliminary data.</text>
</comment>
<sequence length="120" mass="14041">MQAQELQTQNRNIKIKGVTIVYINFSLLSLNYIIPNIRADELNPKKKLGLNIYTIFTYYFHSLLSQHLLTHSKYTLQKIQILNVVLILDLVKIIRNSKIQLLPSLLLKHMVITELQKQQV</sequence>
<evidence type="ECO:0000256" key="1">
    <source>
        <dbReference type="SAM" id="Phobius"/>
    </source>
</evidence>
<evidence type="ECO:0008006" key="4">
    <source>
        <dbReference type="Google" id="ProtNLM"/>
    </source>
</evidence>
<keyword evidence="1" id="KW-1133">Transmembrane helix</keyword>
<feature type="transmembrane region" description="Helical" evidence="1">
    <location>
        <begin position="50"/>
        <end position="69"/>
    </location>
</feature>
<name>A0A8S1LN66_PARPR</name>
<dbReference type="AlphaFoldDB" id="A0A8S1LN66"/>